<organism evidence="3 4">
    <name type="scientific">Aquifex aeolicus</name>
    <dbReference type="NCBI Taxonomy" id="63363"/>
    <lineage>
        <taxon>Bacteria</taxon>
        <taxon>Pseudomonadati</taxon>
        <taxon>Aquificota</taxon>
        <taxon>Aquificia</taxon>
        <taxon>Aquificales</taxon>
        <taxon>Aquificaceae</taxon>
        <taxon>Aquifex</taxon>
    </lineage>
</organism>
<accession>A0A9D1CF75</accession>
<keyword evidence="1" id="KW-1133">Transmembrane helix</keyword>
<dbReference type="Proteomes" id="UP000606463">
    <property type="component" value="Unassembled WGS sequence"/>
</dbReference>
<feature type="transmembrane region" description="Helical" evidence="1">
    <location>
        <begin position="26"/>
        <end position="43"/>
    </location>
</feature>
<comment type="caution">
    <text evidence="3">The sequence shown here is derived from an EMBL/GenBank/DDBJ whole genome shotgun (WGS) entry which is preliminary data.</text>
</comment>
<dbReference type="AlphaFoldDB" id="A0A9D1CF75"/>
<feature type="domain" description="Glycosyltransferase RgtA/B/C/D-like" evidence="2">
    <location>
        <begin position="7"/>
        <end position="126"/>
    </location>
</feature>
<dbReference type="EMBL" id="DQVE01000031">
    <property type="protein sequence ID" value="HIP98334.1"/>
    <property type="molecule type" value="Genomic_DNA"/>
</dbReference>
<evidence type="ECO:0000313" key="3">
    <source>
        <dbReference type="EMBL" id="HIP98334.1"/>
    </source>
</evidence>
<sequence>MKHSLKKWMLAGINTLLGWSVEVSRLASVLSSFAVALLVYLFAKKLYGNKTLALLSSFIFLTLGDLILFYGFVAEIDAFHCAVYFSGIVLTFFLLQMGRFKIAFFTAGLFTAFTFLTKGFPALYLPLTKPKTGFTP</sequence>
<keyword evidence="1" id="KW-0472">Membrane</keyword>
<reference evidence="3" key="1">
    <citation type="journal article" date="2020" name="ISME J.">
        <title>Gammaproteobacteria mediating utilization of methyl-, sulfur- and petroleum organic compounds in deep ocean hydrothermal plumes.</title>
        <authorList>
            <person name="Zhou Z."/>
            <person name="Liu Y."/>
            <person name="Pan J."/>
            <person name="Cron B.R."/>
            <person name="Toner B.M."/>
            <person name="Anantharaman K."/>
            <person name="Breier J.A."/>
            <person name="Dick G.J."/>
            <person name="Li M."/>
        </authorList>
    </citation>
    <scope>NUCLEOTIDE SEQUENCE</scope>
    <source>
        <strain evidence="3">SZUA-1501</strain>
    </source>
</reference>
<feature type="transmembrane region" description="Helical" evidence="1">
    <location>
        <begin position="78"/>
        <end position="95"/>
    </location>
</feature>
<dbReference type="Pfam" id="PF13231">
    <property type="entry name" value="PMT_2"/>
    <property type="match status" value="1"/>
</dbReference>
<gene>
    <name evidence="3" type="ORF">EYH37_03070</name>
</gene>
<proteinExistence type="predicted"/>
<evidence type="ECO:0000259" key="2">
    <source>
        <dbReference type="Pfam" id="PF13231"/>
    </source>
</evidence>
<dbReference type="InterPro" id="IPR038731">
    <property type="entry name" value="RgtA/B/C-like"/>
</dbReference>
<evidence type="ECO:0000313" key="4">
    <source>
        <dbReference type="Proteomes" id="UP000606463"/>
    </source>
</evidence>
<keyword evidence="1" id="KW-0812">Transmembrane</keyword>
<feature type="transmembrane region" description="Helical" evidence="1">
    <location>
        <begin position="52"/>
        <end position="72"/>
    </location>
</feature>
<evidence type="ECO:0000256" key="1">
    <source>
        <dbReference type="SAM" id="Phobius"/>
    </source>
</evidence>
<name>A0A9D1CF75_AQUAO</name>
<feature type="transmembrane region" description="Helical" evidence="1">
    <location>
        <begin position="102"/>
        <end position="124"/>
    </location>
</feature>
<protein>
    <recommendedName>
        <fullName evidence="2">Glycosyltransferase RgtA/B/C/D-like domain-containing protein</fullName>
    </recommendedName>
</protein>